<evidence type="ECO:0000313" key="10">
    <source>
        <dbReference type="EMBL" id="KAG6376477.1"/>
    </source>
</evidence>
<dbReference type="Proteomes" id="UP000683000">
    <property type="component" value="Unassembled WGS sequence"/>
</dbReference>
<evidence type="ECO:0000256" key="8">
    <source>
        <dbReference type="ARBA" id="ARBA00023136"/>
    </source>
</evidence>
<feature type="transmembrane region" description="Helical" evidence="9">
    <location>
        <begin position="191"/>
        <end position="215"/>
    </location>
</feature>
<evidence type="ECO:0000256" key="1">
    <source>
        <dbReference type="ARBA" id="ARBA00004141"/>
    </source>
</evidence>
<reference evidence="10" key="1">
    <citation type="submission" date="2021-03" db="EMBL/GenBank/DDBJ databases">
        <title>Evolutionary innovations through gain and loss of genes in the ectomycorrhizal Boletales.</title>
        <authorList>
            <person name="Wu G."/>
            <person name="Miyauchi S."/>
            <person name="Morin E."/>
            <person name="Yang Z.-L."/>
            <person name="Xu J."/>
            <person name="Martin F.M."/>
        </authorList>
    </citation>
    <scope>NUCLEOTIDE SEQUENCE</scope>
    <source>
        <strain evidence="10">BR01</strain>
    </source>
</reference>
<feature type="transmembrane region" description="Helical" evidence="9">
    <location>
        <begin position="663"/>
        <end position="681"/>
    </location>
</feature>
<evidence type="ECO:0000256" key="5">
    <source>
        <dbReference type="ARBA" id="ARBA00022856"/>
    </source>
</evidence>
<comment type="similarity">
    <text evidence="2">Belongs to the oligopeptide OPT transporter family.</text>
</comment>
<name>A0A8I2YTJ6_9AGAM</name>
<evidence type="ECO:0000256" key="6">
    <source>
        <dbReference type="ARBA" id="ARBA00022927"/>
    </source>
</evidence>
<proteinExistence type="inferred from homology"/>
<keyword evidence="8 9" id="KW-0472">Membrane</keyword>
<dbReference type="NCBIfam" id="TIGR00728">
    <property type="entry name" value="OPT_sfam"/>
    <property type="match status" value="1"/>
</dbReference>
<feature type="transmembrane region" description="Helical" evidence="9">
    <location>
        <begin position="558"/>
        <end position="577"/>
    </location>
</feature>
<dbReference type="GO" id="GO:0035673">
    <property type="term" value="F:oligopeptide transmembrane transporter activity"/>
    <property type="evidence" value="ECO:0007669"/>
    <property type="project" value="InterPro"/>
</dbReference>
<keyword evidence="6" id="KW-0653">Protein transport</keyword>
<organism evidence="10 11">
    <name type="scientific">Boletus reticuloceps</name>
    <dbReference type="NCBI Taxonomy" id="495285"/>
    <lineage>
        <taxon>Eukaryota</taxon>
        <taxon>Fungi</taxon>
        <taxon>Dikarya</taxon>
        <taxon>Basidiomycota</taxon>
        <taxon>Agaricomycotina</taxon>
        <taxon>Agaricomycetes</taxon>
        <taxon>Agaricomycetidae</taxon>
        <taxon>Boletales</taxon>
        <taxon>Boletineae</taxon>
        <taxon>Boletaceae</taxon>
        <taxon>Boletoideae</taxon>
        <taxon>Boletus</taxon>
    </lineage>
</organism>
<keyword evidence="4 9" id="KW-0812">Transmembrane</keyword>
<gene>
    <name evidence="10" type="ORF">JVT61DRAFT_2470</name>
</gene>
<evidence type="ECO:0000256" key="3">
    <source>
        <dbReference type="ARBA" id="ARBA00022448"/>
    </source>
</evidence>
<accession>A0A8I2YTJ6</accession>
<evidence type="ECO:0000313" key="11">
    <source>
        <dbReference type="Proteomes" id="UP000683000"/>
    </source>
</evidence>
<dbReference type="PANTHER" id="PTHR22601">
    <property type="entry name" value="ISP4 LIKE PROTEIN"/>
    <property type="match status" value="1"/>
</dbReference>
<feature type="transmembrane region" description="Helical" evidence="9">
    <location>
        <begin position="693"/>
        <end position="726"/>
    </location>
</feature>
<keyword evidence="5" id="KW-0571">Peptide transport</keyword>
<keyword evidence="3" id="KW-0813">Transport</keyword>
<feature type="transmembrane region" description="Helical" evidence="9">
    <location>
        <begin position="158"/>
        <end position="179"/>
    </location>
</feature>
<dbReference type="GO" id="GO:0016020">
    <property type="term" value="C:membrane"/>
    <property type="evidence" value="ECO:0007669"/>
    <property type="project" value="UniProtKB-SubCell"/>
</dbReference>
<comment type="subcellular location">
    <subcellularLocation>
        <location evidence="1">Membrane</location>
        <topology evidence="1">Multi-pass membrane protein</topology>
    </subcellularLocation>
</comment>
<evidence type="ECO:0000256" key="9">
    <source>
        <dbReference type="SAM" id="Phobius"/>
    </source>
</evidence>
<dbReference type="EMBL" id="JAGFBS010000012">
    <property type="protein sequence ID" value="KAG6376477.1"/>
    <property type="molecule type" value="Genomic_DNA"/>
</dbReference>
<dbReference type="InterPro" id="IPR004648">
    <property type="entry name" value="Oligpept_transpt"/>
</dbReference>
<protein>
    <submittedName>
        <fullName evidence="10">OPT oligopeptide transporter protein-domain-containing protein</fullName>
    </submittedName>
</protein>
<feature type="transmembrane region" description="Helical" evidence="9">
    <location>
        <begin position="738"/>
        <end position="762"/>
    </location>
</feature>
<dbReference type="Pfam" id="PF03169">
    <property type="entry name" value="OPT"/>
    <property type="match status" value="1"/>
</dbReference>
<feature type="transmembrane region" description="Helical" evidence="9">
    <location>
        <begin position="118"/>
        <end position="138"/>
    </location>
</feature>
<dbReference type="AlphaFoldDB" id="A0A8I2YTJ6"/>
<evidence type="ECO:0000256" key="2">
    <source>
        <dbReference type="ARBA" id="ARBA00008807"/>
    </source>
</evidence>
<keyword evidence="11" id="KW-1185">Reference proteome</keyword>
<feature type="transmembrane region" description="Helical" evidence="9">
    <location>
        <begin position="598"/>
        <end position="616"/>
    </location>
</feature>
<dbReference type="InterPro" id="IPR004813">
    <property type="entry name" value="OPT"/>
</dbReference>
<feature type="transmembrane region" description="Helical" evidence="9">
    <location>
        <begin position="484"/>
        <end position="502"/>
    </location>
</feature>
<sequence length="790" mass="88856">MATRYPMSPLMVNQSSDVQPDGYPTAVAGFTNENALERDEKLLYPKADVEATSDPPTDGASGIVLQSEREIATHVISVDDDSSLNPWTFRAFFLGLGLSAFGGSLAEIYYFKPQTVGVSLMFLAIISYVLGFAMETFIPRHGLFRYLNPHPFNKKENAFVIIMASAAANSALATEVLAVQRLYYNITPNAATSIFLLFSSQLLGYGIGGILRPILLYPSKMLYPGVLPLISMFDAFFRDGSTARRKLKVFYIAFGAIFIWELFPEWIFPLLTGFSIICLAAPNNAAVSRVFGGSSGNEGLGLLSICFDWQYISGSFNPMVIPLKAQVSLFIGYILCMIVFVAVFYNNIWKSQNLPFLSQLLFYENGTVYDQLLILNSNYEVDPTLLAEQGLPYYAGTWVVYLLSTNLGLAATFTHLLLWNRDDLRGAWSWVSPSNLRKRWQDFRLENINWRFWKDDGIRERPREDEDIDPHYAEMLKYPDAPNSWYYATFVVSFVMALVVIYKSNSTLPWWGFVISVLLATIFILFLGALFAITGIGISVQTFVQMIAGYLHPGKPMVNMYFVLYSYNTVSQAGLLLRDLKIGQYAKLPPRASFTAQIIGTLLGAILNYFIMNSIVDSQREILLSVQGTNIWSGQQPQQYNSQAIAWGGLSHELFSAGKRYQWVPFSYLVGLVAPVPFWLVHRYWPKLRADYLYVPILCSFIGSLSVGINSSVLSIFTVAFISQWWIRTRYPRWFQKYNYIVAAALDGGTQVMVFILSFAVAGAAGTSHLFPTWWGANQGGNYDRCLYLS</sequence>
<feature type="transmembrane region" description="Helical" evidence="9">
    <location>
        <begin position="398"/>
        <end position="419"/>
    </location>
</feature>
<feature type="transmembrane region" description="Helical" evidence="9">
    <location>
        <begin position="325"/>
        <end position="345"/>
    </location>
</feature>
<feature type="transmembrane region" description="Helical" evidence="9">
    <location>
        <begin position="91"/>
        <end position="111"/>
    </location>
</feature>
<keyword evidence="7 9" id="KW-1133">Transmembrane helix</keyword>
<evidence type="ECO:0000256" key="7">
    <source>
        <dbReference type="ARBA" id="ARBA00022989"/>
    </source>
</evidence>
<feature type="transmembrane region" description="Helical" evidence="9">
    <location>
        <begin position="514"/>
        <end position="538"/>
    </location>
</feature>
<dbReference type="OrthoDB" id="9986677at2759"/>
<comment type="caution">
    <text evidence="10">The sequence shown here is derived from an EMBL/GenBank/DDBJ whole genome shotgun (WGS) entry which is preliminary data.</text>
</comment>
<evidence type="ECO:0000256" key="4">
    <source>
        <dbReference type="ARBA" id="ARBA00022692"/>
    </source>
</evidence>
<dbReference type="GO" id="GO:0015031">
    <property type="term" value="P:protein transport"/>
    <property type="evidence" value="ECO:0007669"/>
    <property type="project" value="UniProtKB-KW"/>
</dbReference>